<dbReference type="PROSITE" id="PS00871">
    <property type="entry name" value="CLPAB_2"/>
    <property type="match status" value="1"/>
</dbReference>
<dbReference type="GO" id="GO:0016887">
    <property type="term" value="F:ATP hydrolysis activity"/>
    <property type="evidence" value="ECO:0007669"/>
    <property type="project" value="InterPro"/>
</dbReference>
<dbReference type="PANTHER" id="PTHR11638">
    <property type="entry name" value="ATP-DEPENDENT CLP PROTEASE"/>
    <property type="match status" value="1"/>
</dbReference>
<keyword evidence="7" id="KW-0175">Coiled coil</keyword>
<dbReference type="GO" id="GO:0042026">
    <property type="term" value="P:protein refolding"/>
    <property type="evidence" value="ECO:0007669"/>
    <property type="project" value="TreeGrafter"/>
</dbReference>
<dbReference type="Gene3D" id="1.10.8.60">
    <property type="match status" value="1"/>
</dbReference>
<evidence type="ECO:0000313" key="9">
    <source>
        <dbReference type="EMBL" id="KAK0549563.1"/>
    </source>
</evidence>
<dbReference type="SUPFAM" id="SSF52540">
    <property type="entry name" value="P-loop containing nucleoside triphosphate hydrolases"/>
    <property type="match status" value="2"/>
</dbReference>
<dbReference type="Proteomes" id="UP001176517">
    <property type="component" value="Unassembled WGS sequence"/>
</dbReference>
<dbReference type="GO" id="GO:0005524">
    <property type="term" value="F:ATP binding"/>
    <property type="evidence" value="ECO:0007669"/>
    <property type="project" value="UniProtKB-KW"/>
</dbReference>
<proteinExistence type="inferred from homology"/>
<dbReference type="FunFam" id="3.40.50.300:FF:000025">
    <property type="entry name" value="ATP-dependent Clp protease subunit"/>
    <property type="match status" value="1"/>
</dbReference>
<dbReference type="AlphaFoldDB" id="A0AAN6GNJ0"/>
<evidence type="ECO:0000256" key="6">
    <source>
        <dbReference type="PROSITE-ProRule" id="PRU01251"/>
    </source>
</evidence>
<evidence type="ECO:0000256" key="1">
    <source>
        <dbReference type="ARBA" id="ARBA00008675"/>
    </source>
</evidence>
<keyword evidence="2 6" id="KW-0677">Repeat</keyword>
<comment type="caution">
    <text evidence="9">The sequence shown here is derived from an EMBL/GenBank/DDBJ whole genome shotgun (WGS) entry which is preliminary data.</text>
</comment>
<evidence type="ECO:0000313" key="10">
    <source>
        <dbReference type="Proteomes" id="UP001176517"/>
    </source>
</evidence>
<dbReference type="Pfam" id="PF10431">
    <property type="entry name" value="ClpB_D2-small"/>
    <property type="match status" value="1"/>
</dbReference>
<dbReference type="InterPro" id="IPR036628">
    <property type="entry name" value="Clp_N_dom_sf"/>
</dbReference>
<evidence type="ECO:0000256" key="5">
    <source>
        <dbReference type="ARBA" id="ARBA00023186"/>
    </source>
</evidence>
<dbReference type="CDD" id="cd19499">
    <property type="entry name" value="RecA-like_ClpB_Hsp104-like"/>
    <property type="match status" value="1"/>
</dbReference>
<dbReference type="InterPro" id="IPR001270">
    <property type="entry name" value="ClpA/B"/>
</dbReference>
<dbReference type="PRINTS" id="PR00300">
    <property type="entry name" value="CLPPROTEASEA"/>
</dbReference>
<dbReference type="Pfam" id="PF02861">
    <property type="entry name" value="Clp_N"/>
    <property type="match status" value="1"/>
</dbReference>
<dbReference type="FunFam" id="3.40.50.300:FF:000120">
    <property type="entry name" value="ATP-dependent chaperone ClpB"/>
    <property type="match status" value="1"/>
</dbReference>
<dbReference type="PANTHER" id="PTHR11638:SF18">
    <property type="entry name" value="HEAT SHOCK PROTEIN 104"/>
    <property type="match status" value="1"/>
</dbReference>
<feature type="domain" description="Clp R" evidence="8">
    <location>
        <begin position="2"/>
        <end position="159"/>
    </location>
</feature>
<dbReference type="InterPro" id="IPR019489">
    <property type="entry name" value="Clp_ATPase_C"/>
</dbReference>
<dbReference type="InterPro" id="IPR027417">
    <property type="entry name" value="P-loop_NTPase"/>
</dbReference>
<reference evidence="9" key="1">
    <citation type="journal article" date="2023" name="PhytoFront">
        <title>Draft Genome Resources of Seven Strains of Tilletia horrida, Causal Agent of Kernel Smut of Rice.</title>
        <authorList>
            <person name="Khanal S."/>
            <person name="Antony Babu S."/>
            <person name="Zhou X.G."/>
        </authorList>
    </citation>
    <scope>NUCLEOTIDE SEQUENCE</scope>
    <source>
        <strain evidence="9">TX6</strain>
    </source>
</reference>
<dbReference type="InterPro" id="IPR004176">
    <property type="entry name" value="Clp_R_N"/>
</dbReference>
<dbReference type="InterPro" id="IPR003959">
    <property type="entry name" value="ATPase_AAA_core"/>
</dbReference>
<evidence type="ECO:0000256" key="3">
    <source>
        <dbReference type="ARBA" id="ARBA00022741"/>
    </source>
</evidence>
<dbReference type="InterPro" id="IPR050130">
    <property type="entry name" value="ClpA_ClpB"/>
</dbReference>
<evidence type="ECO:0000256" key="7">
    <source>
        <dbReference type="SAM" id="Coils"/>
    </source>
</evidence>
<dbReference type="GO" id="GO:0005829">
    <property type="term" value="C:cytosol"/>
    <property type="evidence" value="ECO:0007669"/>
    <property type="project" value="TreeGrafter"/>
</dbReference>
<evidence type="ECO:0000259" key="8">
    <source>
        <dbReference type="PROSITE" id="PS51903"/>
    </source>
</evidence>
<dbReference type="GO" id="GO:0051082">
    <property type="term" value="F:unfolded protein binding"/>
    <property type="evidence" value="ECO:0007669"/>
    <property type="project" value="TreeGrafter"/>
</dbReference>
<dbReference type="FunFam" id="3.40.50.300:FF:000010">
    <property type="entry name" value="Chaperone clpB 1, putative"/>
    <property type="match status" value="1"/>
</dbReference>
<keyword evidence="5" id="KW-0143">Chaperone</keyword>
<evidence type="ECO:0000256" key="2">
    <source>
        <dbReference type="ARBA" id="ARBA00022737"/>
    </source>
</evidence>
<name>A0AAN6GNJ0_9BASI</name>
<dbReference type="GO" id="GO:0070370">
    <property type="term" value="P:cellular heat acclimation"/>
    <property type="evidence" value="ECO:0007669"/>
    <property type="project" value="TreeGrafter"/>
</dbReference>
<dbReference type="InterPro" id="IPR028299">
    <property type="entry name" value="ClpA/B_CS2"/>
</dbReference>
<dbReference type="Pfam" id="PF17871">
    <property type="entry name" value="AAA_lid_9"/>
    <property type="match status" value="1"/>
</dbReference>
<dbReference type="CDD" id="cd00009">
    <property type="entry name" value="AAA"/>
    <property type="match status" value="1"/>
</dbReference>
<dbReference type="InterPro" id="IPR003593">
    <property type="entry name" value="AAA+_ATPase"/>
</dbReference>
<dbReference type="InterPro" id="IPR041546">
    <property type="entry name" value="ClpA/ClpB_AAA_lid"/>
</dbReference>
<dbReference type="Gene3D" id="1.10.1780.10">
    <property type="entry name" value="Clp, N-terminal domain"/>
    <property type="match status" value="1"/>
</dbReference>
<keyword evidence="10" id="KW-1185">Reference proteome</keyword>
<dbReference type="GO" id="GO:0043335">
    <property type="term" value="P:protein unfolding"/>
    <property type="evidence" value="ECO:0007669"/>
    <property type="project" value="TreeGrafter"/>
</dbReference>
<keyword evidence="3" id="KW-0547">Nucleotide-binding</keyword>
<protein>
    <recommendedName>
        <fullName evidence="8">Clp R domain-containing protein</fullName>
    </recommendedName>
</protein>
<dbReference type="EMBL" id="JAPDMZ010000110">
    <property type="protein sequence ID" value="KAK0549563.1"/>
    <property type="molecule type" value="Genomic_DNA"/>
</dbReference>
<evidence type="ECO:0000256" key="4">
    <source>
        <dbReference type="ARBA" id="ARBA00022840"/>
    </source>
</evidence>
<gene>
    <name evidence="9" type="ORF">OC846_004026</name>
</gene>
<organism evidence="9 10">
    <name type="scientific">Tilletia horrida</name>
    <dbReference type="NCBI Taxonomy" id="155126"/>
    <lineage>
        <taxon>Eukaryota</taxon>
        <taxon>Fungi</taxon>
        <taxon>Dikarya</taxon>
        <taxon>Basidiomycota</taxon>
        <taxon>Ustilaginomycotina</taxon>
        <taxon>Exobasidiomycetes</taxon>
        <taxon>Tilletiales</taxon>
        <taxon>Tilletiaceae</taxon>
        <taxon>Tilletia</taxon>
    </lineage>
</organism>
<dbReference type="SUPFAM" id="SSF81923">
    <property type="entry name" value="Double Clp-N motif"/>
    <property type="match status" value="1"/>
</dbReference>
<dbReference type="SMART" id="SM01086">
    <property type="entry name" value="ClpB_D2-small"/>
    <property type="match status" value="1"/>
</dbReference>
<sequence length="921" mass="101156">MAELAFTEKVQHSLTQAIQLAKDYQHAQVAPAHIALALLTDTTAATASGVATADTQSLLHSSLSKAGADPVKFETLLRDTVQKIPSQTPVPDDVGLSSASAKVLRQADSLRKTQHDSFIAQDHILLALIDEPTISALLTKAGLANANLLKTALEQARGGRRIDSKNAEAGYDALAKYCQDITALAAEGKLDPVIGRDDEIRRVIRVLCRRTKNSPCLIGEPGTGKTAVVEALAQRIVDRDVPASLIGKIFSLDMGALMAGAKFQGEYEERAKAVLAEIEKASNEGQSIILFIDEMHMITTGQGSSSNTMDLANLLKPMLARGKLRCIGATTLSEYRQYIEKDSALERRFQQVFVAEPSVNATIAILRGIREKYEVHHGVRILDAAIVQAAILAKRYLTARRLPDSAIDLVDEACADVRVSRDTVPEDIDQLERKRLQLQVAIHALEREKDSASKERLAEARKELAAVDEEIAPKKAEYEANKAKGDEANRIRKRIDELKSKAEDAERRYDLQTAADIKYYALPDLQEKLKAVQAEERKKEEASLAGEGPAPANAVTPEAIAAIVARWTGIPVSRMLETEKQKLLRMETVLNKEIIGQPEAIKAVAQAIRMNRAGLSAQNRPIGSFLMCGPSGTGKTQLCKSLAHFLFDDASAMIRIDASEYSEKHSISRLIGAPPGYVGYDQGGVLTEWVRRRPYSLILVDEVEKAAREFVTLFLQVLDDGRLSDSQGRVVSFTNTLIVFTSNLGSSYLNADQSDVVTPQTRELVNNAIFSFFPPEFVNRIDSTIIFRKLGRSDIRRIVDLRLREVQARLNSNNKRIKVVLDDAAKDFLGSIGYSPTLGARPLNRAIQNELLAPLSIAILSGQIREGETAHITFDGPSNRLRVIPNHDPDKGLGADLDELQDEADMMDQDDYVEAKVEELD</sequence>
<keyword evidence="4" id="KW-0067">ATP-binding</keyword>
<dbReference type="Pfam" id="PF07724">
    <property type="entry name" value="AAA_2"/>
    <property type="match status" value="1"/>
</dbReference>
<comment type="similarity">
    <text evidence="1">Belongs to the ClpA/ClpB family.</text>
</comment>
<dbReference type="SMART" id="SM00382">
    <property type="entry name" value="AAA"/>
    <property type="match status" value="2"/>
</dbReference>
<feature type="coiled-coil region" evidence="7">
    <location>
        <begin position="428"/>
        <end position="545"/>
    </location>
</feature>
<dbReference type="PROSITE" id="PS51903">
    <property type="entry name" value="CLP_R"/>
    <property type="match status" value="1"/>
</dbReference>
<dbReference type="Pfam" id="PF00004">
    <property type="entry name" value="AAA"/>
    <property type="match status" value="1"/>
</dbReference>
<dbReference type="Gene3D" id="3.40.50.300">
    <property type="entry name" value="P-loop containing nucleotide triphosphate hydrolases"/>
    <property type="match status" value="3"/>
</dbReference>
<accession>A0AAN6GNJ0</accession>
<dbReference type="GO" id="GO:0051087">
    <property type="term" value="F:protein-folding chaperone binding"/>
    <property type="evidence" value="ECO:0007669"/>
    <property type="project" value="TreeGrafter"/>
</dbReference>